<feature type="domain" description="Chromosome segregation in meiosis protein 3" evidence="8">
    <location>
        <begin position="177"/>
        <end position="256"/>
    </location>
</feature>
<dbReference type="InterPro" id="IPR040038">
    <property type="entry name" value="TIPIN/Csm3/Swi3"/>
</dbReference>
<feature type="compositionally biased region" description="Pro residues" evidence="7">
    <location>
        <begin position="127"/>
        <end position="138"/>
    </location>
</feature>
<sequence length="445" mass="46194">MMGLHEMSMDEMALLAEAEAEAAYAEAEADAQADAQDAALAEAEAHFRDGAVRPNPASGSAAPSAPGAPAPLLRSGPAVDVSTADLDLEQFFDPARSQPASRRTTLTPSTAAASRRASIAPSTPGGAMPPPRPPPPGSDDPAEARRIVGPPSLPDDVLVVPEPSQAEAAPKPKKQRLDLELLLSERGMPALVRLSRRFRAKGRGREPESLARLLRLYQLWGHALFPSLQFGSLGRAVERLTSAQIARRYLESVVREGDLARQEAVEAEAHAAAGGAAAGGAVMGDIDRPPRHIDRPTHPSDGESGDDRPPWRHAAPADAAPVSAEHAAALERLRAYRQAEAAQAAEAQAAGAGASTASPARTSSLATPVGGGPSSVSQTSSSPPLPSQSRDVEGPTLHVPAAEDTGLLDDLEEAEAEAAIQPALADDPETAARQHTALTSLFDDE</sequence>
<comment type="similarity">
    <text evidence="2 6">Belongs to the CSM3 family.</text>
</comment>
<dbReference type="AlphaFoldDB" id="A0A4P9WV79"/>
<feature type="region of interest" description="Disordered" evidence="7">
    <location>
        <begin position="20"/>
        <end position="76"/>
    </location>
</feature>
<feature type="compositionally biased region" description="Low complexity" evidence="7">
    <location>
        <begin position="312"/>
        <end position="324"/>
    </location>
</feature>
<accession>A0A4P9WV79</accession>
<evidence type="ECO:0000256" key="1">
    <source>
        <dbReference type="ARBA" id="ARBA00004123"/>
    </source>
</evidence>
<feature type="region of interest" description="Disordered" evidence="7">
    <location>
        <begin position="92"/>
        <end position="173"/>
    </location>
</feature>
<evidence type="ECO:0000259" key="8">
    <source>
        <dbReference type="Pfam" id="PF07962"/>
    </source>
</evidence>
<feature type="compositionally biased region" description="Acidic residues" evidence="7">
    <location>
        <begin position="406"/>
        <end position="416"/>
    </location>
</feature>
<comment type="subcellular location">
    <subcellularLocation>
        <location evidence="1 6">Nucleus</location>
    </subcellularLocation>
</comment>
<organism evidence="9 10">
    <name type="scientific">Caulochytrium protostelioides</name>
    <dbReference type="NCBI Taxonomy" id="1555241"/>
    <lineage>
        <taxon>Eukaryota</taxon>
        <taxon>Fungi</taxon>
        <taxon>Fungi incertae sedis</taxon>
        <taxon>Chytridiomycota</taxon>
        <taxon>Chytridiomycota incertae sedis</taxon>
        <taxon>Chytridiomycetes</taxon>
        <taxon>Caulochytriales</taxon>
        <taxon>Caulochytriaceae</taxon>
        <taxon>Caulochytrium</taxon>
    </lineage>
</organism>
<feature type="compositionally biased region" description="Low complexity" evidence="7">
    <location>
        <begin position="154"/>
        <end position="164"/>
    </location>
</feature>
<name>A0A4P9WV79_9FUNG</name>
<dbReference type="GO" id="GO:0043111">
    <property type="term" value="P:replication fork arrest"/>
    <property type="evidence" value="ECO:0007669"/>
    <property type="project" value="TreeGrafter"/>
</dbReference>
<evidence type="ECO:0000313" key="10">
    <source>
        <dbReference type="Proteomes" id="UP000268535"/>
    </source>
</evidence>
<keyword evidence="4 6" id="KW-0539">Nucleus</keyword>
<dbReference type="GO" id="GO:0031298">
    <property type="term" value="C:replication fork protection complex"/>
    <property type="evidence" value="ECO:0007669"/>
    <property type="project" value="TreeGrafter"/>
</dbReference>
<evidence type="ECO:0000256" key="3">
    <source>
        <dbReference type="ARBA" id="ARBA00022763"/>
    </source>
</evidence>
<feature type="compositionally biased region" description="Low complexity" evidence="7">
    <location>
        <begin position="350"/>
        <end position="382"/>
    </location>
</feature>
<feature type="region of interest" description="Disordered" evidence="7">
    <location>
        <begin position="271"/>
        <end position="324"/>
    </location>
</feature>
<dbReference type="EMBL" id="ML009360">
    <property type="protein sequence ID" value="RKO97214.1"/>
    <property type="molecule type" value="Genomic_DNA"/>
</dbReference>
<dbReference type="PANTHER" id="PTHR13220">
    <property type="entry name" value="TIMELESS INTERACTING-RELATED"/>
    <property type="match status" value="1"/>
</dbReference>
<dbReference type="Proteomes" id="UP000268535">
    <property type="component" value="Unassembled WGS sequence"/>
</dbReference>
<keyword evidence="5 6" id="KW-0131">Cell cycle</keyword>
<evidence type="ECO:0000256" key="7">
    <source>
        <dbReference type="SAM" id="MobiDB-lite"/>
    </source>
</evidence>
<reference evidence="10" key="1">
    <citation type="journal article" date="2018" name="Nat. Microbiol.">
        <title>Leveraging single-cell genomics to expand the fungal tree of life.</title>
        <authorList>
            <person name="Ahrendt S.R."/>
            <person name="Quandt C.A."/>
            <person name="Ciobanu D."/>
            <person name="Clum A."/>
            <person name="Salamov A."/>
            <person name="Andreopoulos B."/>
            <person name="Cheng J.F."/>
            <person name="Woyke T."/>
            <person name="Pelin A."/>
            <person name="Henrissat B."/>
            <person name="Reynolds N.K."/>
            <person name="Benny G.L."/>
            <person name="Smith M.E."/>
            <person name="James T.Y."/>
            <person name="Grigoriev I.V."/>
        </authorList>
    </citation>
    <scope>NUCLEOTIDE SEQUENCE [LARGE SCALE GENOMIC DNA]</scope>
    <source>
        <strain evidence="10">ATCC 52028</strain>
    </source>
</reference>
<dbReference type="GO" id="GO:0006974">
    <property type="term" value="P:DNA damage response"/>
    <property type="evidence" value="ECO:0007669"/>
    <property type="project" value="UniProtKB-KW"/>
</dbReference>
<feature type="region of interest" description="Disordered" evidence="7">
    <location>
        <begin position="350"/>
        <end position="445"/>
    </location>
</feature>
<evidence type="ECO:0000256" key="5">
    <source>
        <dbReference type="ARBA" id="ARBA00023306"/>
    </source>
</evidence>
<protein>
    <recommendedName>
        <fullName evidence="6">Chromosome segregation in meiosis protein</fullName>
    </recommendedName>
</protein>
<proteinExistence type="inferred from homology"/>
<evidence type="ECO:0000256" key="2">
    <source>
        <dbReference type="ARBA" id="ARBA00006075"/>
    </source>
</evidence>
<feature type="compositionally biased region" description="Basic and acidic residues" evidence="7">
    <location>
        <begin position="285"/>
        <end position="310"/>
    </location>
</feature>
<dbReference type="Pfam" id="PF07962">
    <property type="entry name" value="Swi3"/>
    <property type="match status" value="1"/>
</dbReference>
<evidence type="ECO:0000313" key="9">
    <source>
        <dbReference type="EMBL" id="RKO97214.1"/>
    </source>
</evidence>
<dbReference type="InterPro" id="IPR012923">
    <property type="entry name" value="Csm3"/>
</dbReference>
<gene>
    <name evidence="9" type="ORF">CAUPRSCDRAFT_11103</name>
</gene>
<dbReference type="PANTHER" id="PTHR13220:SF11">
    <property type="entry name" value="TIMELESS-INTERACTING PROTEIN"/>
    <property type="match status" value="1"/>
</dbReference>
<feature type="compositionally biased region" description="Low complexity" evidence="7">
    <location>
        <begin position="99"/>
        <end position="126"/>
    </location>
</feature>
<feature type="compositionally biased region" description="Low complexity" evidence="7">
    <location>
        <begin position="53"/>
        <end position="76"/>
    </location>
</feature>
<dbReference type="GO" id="GO:0031297">
    <property type="term" value="P:replication fork processing"/>
    <property type="evidence" value="ECO:0007669"/>
    <property type="project" value="UniProtKB-UniRule"/>
</dbReference>
<evidence type="ECO:0000256" key="4">
    <source>
        <dbReference type="ARBA" id="ARBA00023242"/>
    </source>
</evidence>
<dbReference type="GO" id="GO:0000076">
    <property type="term" value="P:DNA replication checkpoint signaling"/>
    <property type="evidence" value="ECO:0007669"/>
    <property type="project" value="UniProtKB-UniRule"/>
</dbReference>
<dbReference type="GO" id="GO:0003677">
    <property type="term" value="F:DNA binding"/>
    <property type="evidence" value="ECO:0007669"/>
    <property type="project" value="TreeGrafter"/>
</dbReference>
<evidence type="ECO:0000256" key="6">
    <source>
        <dbReference type="RuleBase" id="RU366049"/>
    </source>
</evidence>
<feature type="compositionally biased region" description="Low complexity" evidence="7">
    <location>
        <begin position="20"/>
        <end position="42"/>
    </location>
</feature>
<keyword evidence="3 6" id="KW-0227">DNA damage</keyword>
<comment type="function">
    <text evidence="6">Plays an important role in the control of DNA replication and the maintenance of replication fork stability.</text>
</comment>